<evidence type="ECO:0000256" key="7">
    <source>
        <dbReference type="ARBA" id="ARBA00022989"/>
    </source>
</evidence>
<accession>A0A5B0PSP5</accession>
<evidence type="ECO:0000256" key="5">
    <source>
        <dbReference type="ARBA" id="ARBA00022741"/>
    </source>
</evidence>
<dbReference type="Gene3D" id="3.40.50.300">
    <property type="entry name" value="P-loop containing nucleotide triphosphate hydrolases"/>
    <property type="match status" value="1"/>
</dbReference>
<dbReference type="PROSITE" id="PS50893">
    <property type="entry name" value="ABC_TRANSPORTER_2"/>
    <property type="match status" value="1"/>
</dbReference>
<dbReference type="OrthoDB" id="6500128at2759"/>
<evidence type="ECO:0000259" key="10">
    <source>
        <dbReference type="PROSITE" id="PS50893"/>
    </source>
</evidence>
<keyword evidence="8" id="KW-0472">Membrane</keyword>
<dbReference type="PANTHER" id="PTHR24223:SF443">
    <property type="entry name" value="MULTIDRUG-RESISTANCE LIKE PROTEIN 1, ISOFORM I"/>
    <property type="match status" value="1"/>
</dbReference>
<dbReference type="EMBL" id="VSWC01000042">
    <property type="protein sequence ID" value="KAA1102969.1"/>
    <property type="molecule type" value="Genomic_DNA"/>
</dbReference>
<dbReference type="Proteomes" id="UP000324748">
    <property type="component" value="Unassembled WGS sequence"/>
</dbReference>
<dbReference type="InterPro" id="IPR050173">
    <property type="entry name" value="ABC_transporter_C-like"/>
</dbReference>
<evidence type="ECO:0000256" key="3">
    <source>
        <dbReference type="ARBA" id="ARBA00022692"/>
    </source>
</evidence>
<evidence type="ECO:0000256" key="6">
    <source>
        <dbReference type="ARBA" id="ARBA00022840"/>
    </source>
</evidence>
<organism evidence="11 12">
    <name type="scientific">Puccinia graminis f. sp. tritici</name>
    <dbReference type="NCBI Taxonomy" id="56615"/>
    <lineage>
        <taxon>Eukaryota</taxon>
        <taxon>Fungi</taxon>
        <taxon>Dikarya</taxon>
        <taxon>Basidiomycota</taxon>
        <taxon>Pucciniomycotina</taxon>
        <taxon>Pucciniomycetes</taxon>
        <taxon>Pucciniales</taxon>
        <taxon>Pucciniaceae</taxon>
        <taxon>Puccinia</taxon>
    </lineage>
</organism>
<evidence type="ECO:0000256" key="2">
    <source>
        <dbReference type="ARBA" id="ARBA00022448"/>
    </source>
</evidence>
<dbReference type="SUPFAM" id="SSF52540">
    <property type="entry name" value="P-loop containing nucleoside triphosphate hydrolases"/>
    <property type="match status" value="1"/>
</dbReference>
<protein>
    <recommendedName>
        <fullName evidence="10">ABC transporter domain-containing protein</fullName>
    </recommendedName>
</protein>
<dbReference type="GO" id="GO:0016887">
    <property type="term" value="F:ATP hydrolysis activity"/>
    <property type="evidence" value="ECO:0007669"/>
    <property type="project" value="InterPro"/>
</dbReference>
<keyword evidence="12" id="KW-1185">Reference proteome</keyword>
<evidence type="ECO:0000256" key="9">
    <source>
        <dbReference type="SAM" id="MobiDB-lite"/>
    </source>
</evidence>
<keyword evidence="2" id="KW-0813">Transport</keyword>
<evidence type="ECO:0000256" key="8">
    <source>
        <dbReference type="ARBA" id="ARBA00023136"/>
    </source>
</evidence>
<dbReference type="CDD" id="cd03250">
    <property type="entry name" value="ABCC_MRP_domain1"/>
    <property type="match status" value="1"/>
</dbReference>
<keyword evidence="7" id="KW-1133">Transmembrane helix</keyword>
<proteinExistence type="predicted"/>
<dbReference type="PROSITE" id="PS00211">
    <property type="entry name" value="ABC_TRANSPORTER_1"/>
    <property type="match status" value="1"/>
</dbReference>
<dbReference type="PANTHER" id="PTHR24223">
    <property type="entry name" value="ATP-BINDING CASSETTE SUB-FAMILY C"/>
    <property type="match status" value="1"/>
</dbReference>
<keyword evidence="3" id="KW-0812">Transmembrane</keyword>
<name>A0A5B0PSP5_PUCGR</name>
<keyword evidence="4" id="KW-0677">Repeat</keyword>
<dbReference type="Pfam" id="PF00005">
    <property type="entry name" value="ABC_tran"/>
    <property type="match status" value="1"/>
</dbReference>
<reference evidence="11 12" key="1">
    <citation type="submission" date="2019-05" db="EMBL/GenBank/DDBJ databases">
        <title>Emergence of the Ug99 lineage of the wheat stem rust pathogen through somatic hybridization.</title>
        <authorList>
            <person name="Li F."/>
            <person name="Upadhyaya N.M."/>
            <person name="Sperschneider J."/>
            <person name="Matny O."/>
            <person name="Nguyen-Phuc H."/>
            <person name="Mago R."/>
            <person name="Raley C."/>
            <person name="Miller M.E."/>
            <person name="Silverstein K.A.T."/>
            <person name="Henningsen E."/>
            <person name="Hirsch C.D."/>
            <person name="Visser B."/>
            <person name="Pretorius Z.A."/>
            <person name="Steffenson B.J."/>
            <person name="Schwessinger B."/>
            <person name="Dodds P.N."/>
            <person name="Figueroa M."/>
        </authorList>
    </citation>
    <scope>NUCLEOTIDE SEQUENCE [LARGE SCALE GENOMIC DNA]</scope>
    <source>
        <strain evidence="11">21-0</strain>
    </source>
</reference>
<comment type="subcellular location">
    <subcellularLocation>
        <location evidence="1">Endomembrane system</location>
        <topology evidence="1">Multi-pass membrane protein</topology>
    </subcellularLocation>
</comment>
<evidence type="ECO:0000256" key="1">
    <source>
        <dbReference type="ARBA" id="ARBA00004127"/>
    </source>
</evidence>
<dbReference type="AlphaFoldDB" id="A0A5B0PSP5"/>
<feature type="region of interest" description="Disordered" evidence="9">
    <location>
        <begin position="223"/>
        <end position="242"/>
    </location>
</feature>
<dbReference type="FunFam" id="3.40.50.300:FF:000997">
    <property type="entry name" value="Multidrug resistance-associated protein 1"/>
    <property type="match status" value="1"/>
</dbReference>
<dbReference type="GO" id="GO:0042626">
    <property type="term" value="F:ATPase-coupled transmembrane transporter activity"/>
    <property type="evidence" value="ECO:0007669"/>
    <property type="project" value="TreeGrafter"/>
</dbReference>
<keyword evidence="6" id="KW-0067">ATP-binding</keyword>
<keyword evidence="5" id="KW-0547">Nucleotide-binding</keyword>
<dbReference type="GO" id="GO:0000329">
    <property type="term" value="C:fungal-type vacuole membrane"/>
    <property type="evidence" value="ECO:0007669"/>
    <property type="project" value="UniProtKB-ARBA"/>
</dbReference>
<gene>
    <name evidence="11" type="ORF">PGT21_002348</name>
</gene>
<comment type="caution">
    <text evidence="11">The sequence shown here is derived from an EMBL/GenBank/DDBJ whole genome shotgun (WGS) entry which is preliminary data.</text>
</comment>
<evidence type="ECO:0000313" key="11">
    <source>
        <dbReference type="EMBL" id="KAA1102969.1"/>
    </source>
</evidence>
<dbReference type="InterPro" id="IPR027417">
    <property type="entry name" value="P-loop_NTPase"/>
</dbReference>
<evidence type="ECO:0000256" key="4">
    <source>
        <dbReference type="ARBA" id="ARBA00022737"/>
    </source>
</evidence>
<dbReference type="InterPro" id="IPR017871">
    <property type="entry name" value="ABC_transporter-like_CS"/>
</dbReference>
<dbReference type="GO" id="GO:0012505">
    <property type="term" value="C:endomembrane system"/>
    <property type="evidence" value="ECO:0007669"/>
    <property type="project" value="UniProtKB-SubCell"/>
</dbReference>
<dbReference type="InterPro" id="IPR003439">
    <property type="entry name" value="ABC_transporter-like_ATP-bd"/>
</dbReference>
<evidence type="ECO:0000313" key="12">
    <source>
        <dbReference type="Proteomes" id="UP000324748"/>
    </source>
</evidence>
<feature type="domain" description="ABC transporter" evidence="10">
    <location>
        <begin position="1"/>
        <end position="174"/>
    </location>
</feature>
<sequence>MYKLSGTVELRGKVAYAAQTPWLLSATLKENILFGAEYDKELYESVIEACALVDDLAMLKDGDETQVGEKGITLSGGQKARISLARTVYARADVYLLDDPLSSVDAHVARHLFDNVIGPTGLLRSKARILCTNAIPFCQRADELIMVRDGKIAERGTFEAVLANKGDLKQLIDDFGKKSSQDDIFEIRSIGHIYCGFGQQRRMLLQQATSRVCFVNEATNAHPVQEQQQANPEDAQAPWESH</sequence>
<dbReference type="GO" id="GO:0005524">
    <property type="term" value="F:ATP binding"/>
    <property type="evidence" value="ECO:0007669"/>
    <property type="project" value="UniProtKB-KW"/>
</dbReference>